<feature type="region of interest" description="Disordered" evidence="5">
    <location>
        <begin position="1"/>
        <end position="35"/>
    </location>
</feature>
<evidence type="ECO:0000259" key="6">
    <source>
        <dbReference type="PROSITE" id="PS50865"/>
    </source>
</evidence>
<evidence type="ECO:0000313" key="7">
    <source>
        <dbReference type="EMBL" id="RZR75330.1"/>
    </source>
</evidence>
<dbReference type="InterPro" id="IPR036047">
    <property type="entry name" value="F-box-like_dom_sf"/>
</dbReference>
<dbReference type="InterPro" id="IPR011990">
    <property type="entry name" value="TPR-like_helical_dom_sf"/>
</dbReference>
<keyword evidence="1" id="KW-0479">Metal-binding</keyword>
<dbReference type="InterPro" id="IPR057136">
    <property type="entry name" value="At2g35280_TPR_dom"/>
</dbReference>
<dbReference type="SUPFAM" id="SSF144232">
    <property type="entry name" value="HIT/MYND zinc finger-like"/>
    <property type="match status" value="1"/>
</dbReference>
<evidence type="ECO:0000256" key="1">
    <source>
        <dbReference type="ARBA" id="ARBA00022723"/>
    </source>
</evidence>
<evidence type="ECO:0000256" key="4">
    <source>
        <dbReference type="PROSITE-ProRule" id="PRU00134"/>
    </source>
</evidence>
<dbReference type="InterPro" id="IPR044508">
    <property type="entry name" value="At5g50450/At1g67340-like"/>
</dbReference>
<dbReference type="EMBL" id="KV876703">
    <property type="protein sequence ID" value="RZR75330.1"/>
    <property type="molecule type" value="Genomic_DNA"/>
</dbReference>
<organism evidence="7">
    <name type="scientific">Ensete ventricosum</name>
    <name type="common">Abyssinian banana</name>
    <name type="synonym">Musa ensete</name>
    <dbReference type="NCBI Taxonomy" id="4639"/>
    <lineage>
        <taxon>Eukaryota</taxon>
        <taxon>Viridiplantae</taxon>
        <taxon>Streptophyta</taxon>
        <taxon>Embryophyta</taxon>
        <taxon>Tracheophyta</taxon>
        <taxon>Spermatophyta</taxon>
        <taxon>Magnoliopsida</taxon>
        <taxon>Liliopsida</taxon>
        <taxon>Zingiberales</taxon>
        <taxon>Musaceae</taxon>
        <taxon>Ensete</taxon>
    </lineage>
</organism>
<feature type="domain" description="MYND-type" evidence="6">
    <location>
        <begin position="319"/>
        <end position="361"/>
    </location>
</feature>
<dbReference type="Gene3D" id="6.10.140.2220">
    <property type="match status" value="1"/>
</dbReference>
<dbReference type="PANTHER" id="PTHR46758:SF2">
    <property type="entry name" value="OJ1485_B09.11 PROTEIN"/>
    <property type="match status" value="1"/>
</dbReference>
<dbReference type="PANTHER" id="PTHR46758">
    <property type="entry name" value="MYND DOMAIN-CONTAINING"/>
    <property type="match status" value="1"/>
</dbReference>
<dbReference type="InterPro" id="IPR001810">
    <property type="entry name" value="F-box_dom"/>
</dbReference>
<dbReference type="PROSITE" id="PS50865">
    <property type="entry name" value="ZF_MYND_2"/>
    <property type="match status" value="1"/>
</dbReference>
<dbReference type="FunFam" id="6.10.140.2220:FF:000033">
    <property type="entry name" value="Predicted protein"/>
    <property type="match status" value="1"/>
</dbReference>
<dbReference type="GO" id="GO:0008270">
    <property type="term" value="F:zinc ion binding"/>
    <property type="evidence" value="ECO:0007669"/>
    <property type="project" value="UniProtKB-KW"/>
</dbReference>
<name>A0A445MM65_ENSVE</name>
<dbReference type="InterPro" id="IPR002893">
    <property type="entry name" value="Znf_MYND"/>
</dbReference>
<dbReference type="Pfam" id="PF23310">
    <property type="entry name" value="TPR_27"/>
    <property type="match status" value="1"/>
</dbReference>
<dbReference type="Gene3D" id="1.25.40.10">
    <property type="entry name" value="Tetratricopeptide repeat domain"/>
    <property type="match status" value="1"/>
</dbReference>
<keyword evidence="3" id="KW-0862">Zinc</keyword>
<dbReference type="SUPFAM" id="SSF81901">
    <property type="entry name" value="HCP-like"/>
    <property type="match status" value="1"/>
</dbReference>
<dbReference type="Pfam" id="PF01753">
    <property type="entry name" value="zf-MYND"/>
    <property type="match status" value="1"/>
</dbReference>
<accession>A0A445MM65</accession>
<reference evidence="7" key="1">
    <citation type="journal article" date="2018" name="Data Brief">
        <title>Genome sequence data from 17 accessions of Ensete ventricosum, a staple food crop for millions in Ethiopia.</title>
        <authorList>
            <person name="Yemataw Z."/>
            <person name="Muzemil S."/>
            <person name="Ambachew D."/>
            <person name="Tripathi L."/>
            <person name="Tesfaye K."/>
            <person name="Chala A."/>
            <person name="Farbos A."/>
            <person name="O'Neill P."/>
            <person name="Moore K."/>
            <person name="Grant M."/>
            <person name="Studholme D.J."/>
        </authorList>
    </citation>
    <scope>NUCLEOTIDE SEQUENCE [LARGE SCALE GENOMIC DNA]</scope>
    <source>
        <tissue evidence="7">Leaf</tissue>
    </source>
</reference>
<protein>
    <recommendedName>
        <fullName evidence="6">MYND-type domain-containing protein</fullName>
    </recommendedName>
</protein>
<dbReference type="Proteomes" id="UP000290560">
    <property type="component" value="Unassembled WGS sequence"/>
</dbReference>
<proteinExistence type="predicted"/>
<dbReference type="AlphaFoldDB" id="A0A445MM65"/>
<evidence type="ECO:0000256" key="3">
    <source>
        <dbReference type="ARBA" id="ARBA00022833"/>
    </source>
</evidence>
<keyword evidence="2 4" id="KW-0863">Zinc-finger</keyword>
<sequence>MASQCLRPQPQIGDRGVRRAERKRMPTGHGEAESCCRKRPRVAATELPAKEERVDYFKRLPDDIVVSVLSKLSSSADRPSDLFSSMLTCKRFHALGQHPLVLSTASSRCLAVSAKTWSDSSHGYLKRCVDCGNLDACYMLGMVGLIRFYALERRGSGASLMARAAIGSNPAALYSLAVIQFNGSGGSKNDKDPRAGVALCARAAFHGHVDALRELGHCLQDGYGVRKNVSEGRRLLVQANARELAAAVSFLPAWQKQRRPPIAAGVMVAGETLPGCCPLLSDYGWNLPAPEPHPANQFLKEWFEARAESAAEVLRLCSHHGCGRPETRRHEFRRCSVCGLVNYCSRACQALDWKLSHKAECFPMNPQAFHCGENGAAAGDDDTVAIEEA</sequence>
<dbReference type="SUPFAM" id="SSF81383">
    <property type="entry name" value="F-box domain"/>
    <property type="match status" value="1"/>
</dbReference>
<dbReference type="Pfam" id="PF12937">
    <property type="entry name" value="F-box-like"/>
    <property type="match status" value="1"/>
</dbReference>
<evidence type="ECO:0000256" key="2">
    <source>
        <dbReference type="ARBA" id="ARBA00022771"/>
    </source>
</evidence>
<gene>
    <name evidence="7" type="ORF">BHM03_00054798</name>
</gene>
<evidence type="ECO:0000256" key="5">
    <source>
        <dbReference type="SAM" id="MobiDB-lite"/>
    </source>
</evidence>